<sequence>MIASITLAITLNEVILALLLNEVSCAVLDISREFRYHPQLSKCVHHVPPNQ</sequence>
<evidence type="ECO:0000313" key="2">
    <source>
        <dbReference type="Proteomes" id="UP000484858"/>
    </source>
</evidence>
<comment type="caution">
    <text evidence="1">The sequence shown here is derived from an EMBL/GenBank/DDBJ whole genome shotgun (WGS) entry which is preliminary data.</text>
</comment>
<reference evidence="1 2" key="1">
    <citation type="submission" date="2013-04" db="EMBL/GenBank/DDBJ databases">
        <title>Gluconobacter oxydans NBRC 3293 whole genome sequence.</title>
        <authorList>
            <person name="Matsutani M."/>
            <person name="Yakushi T."/>
            <person name="Matsushita K."/>
        </authorList>
    </citation>
    <scope>NUCLEOTIDE SEQUENCE [LARGE SCALE GENOMIC DNA]</scope>
    <source>
        <strain evidence="1 2">NBRC 3293</strain>
    </source>
</reference>
<proteinExistence type="predicted"/>
<name>A0A829WTW0_GLUOY</name>
<gene>
    <name evidence="1" type="ORF">NBRC3293_1061</name>
</gene>
<evidence type="ECO:0000313" key="1">
    <source>
        <dbReference type="EMBL" id="GEM16563.1"/>
    </source>
</evidence>
<dbReference type="AlphaFoldDB" id="A0A829WTW0"/>
<accession>A0A829WTW0</accession>
<protein>
    <submittedName>
        <fullName evidence="1">Uncharacterized protein</fullName>
    </submittedName>
</protein>
<dbReference type="Proteomes" id="UP000484858">
    <property type="component" value="Unassembled WGS sequence"/>
</dbReference>
<organism evidence="1 2">
    <name type="scientific">Gluconobacter oxydans NBRC 3293</name>
    <dbReference type="NCBI Taxonomy" id="1315969"/>
    <lineage>
        <taxon>Bacteria</taxon>
        <taxon>Pseudomonadati</taxon>
        <taxon>Pseudomonadota</taxon>
        <taxon>Alphaproteobacteria</taxon>
        <taxon>Acetobacterales</taxon>
        <taxon>Acetobacteraceae</taxon>
        <taxon>Gluconobacter</taxon>
    </lineage>
</organism>
<dbReference type="EMBL" id="BARJ01000005">
    <property type="protein sequence ID" value="GEM16563.1"/>
    <property type="molecule type" value="Genomic_DNA"/>
</dbReference>